<dbReference type="InterPro" id="IPR036388">
    <property type="entry name" value="WH-like_DNA-bd_sf"/>
</dbReference>
<reference evidence="5 6" key="1">
    <citation type="submission" date="2019-04" db="EMBL/GenBank/DDBJ databases">
        <title>Reference strain of H23.</title>
        <authorList>
            <person name="Luo X."/>
        </authorList>
    </citation>
    <scope>NUCLEOTIDE SEQUENCE [LARGE SCALE GENOMIC DNA]</scope>
    <source>
        <strain evidence="5 6">H23</strain>
    </source>
</reference>
<accession>A0A4U5JKX7</accession>
<evidence type="ECO:0000256" key="2">
    <source>
        <dbReference type="PROSITE-ProRule" id="PRU01091"/>
    </source>
</evidence>
<dbReference type="OrthoDB" id="1971692at2"/>
<evidence type="ECO:0000313" key="5">
    <source>
        <dbReference type="EMBL" id="TKR30114.1"/>
    </source>
</evidence>
<evidence type="ECO:0000313" key="6">
    <source>
        <dbReference type="Proteomes" id="UP000308707"/>
    </source>
</evidence>
<dbReference type="Gene3D" id="1.25.40.10">
    <property type="entry name" value="Tetratricopeptide repeat domain"/>
    <property type="match status" value="1"/>
</dbReference>
<dbReference type="InterPro" id="IPR011990">
    <property type="entry name" value="TPR-like_helical_dom_sf"/>
</dbReference>
<dbReference type="InterPro" id="IPR001867">
    <property type="entry name" value="OmpR/PhoB-type_DNA-bd"/>
</dbReference>
<dbReference type="Pfam" id="PF00486">
    <property type="entry name" value="Trans_reg_C"/>
    <property type="match status" value="1"/>
</dbReference>
<dbReference type="GO" id="GO:0006355">
    <property type="term" value="P:regulation of DNA-templated transcription"/>
    <property type="evidence" value="ECO:0007669"/>
    <property type="project" value="InterPro"/>
</dbReference>
<dbReference type="InterPro" id="IPR016032">
    <property type="entry name" value="Sig_transdc_resp-reg_C-effctor"/>
</dbReference>
<evidence type="ECO:0000259" key="4">
    <source>
        <dbReference type="PROSITE" id="PS51755"/>
    </source>
</evidence>
<evidence type="ECO:0000256" key="1">
    <source>
        <dbReference type="ARBA" id="ARBA00023125"/>
    </source>
</evidence>
<dbReference type="Gene3D" id="1.10.10.10">
    <property type="entry name" value="Winged helix-like DNA-binding domain superfamily/Winged helix DNA-binding domain"/>
    <property type="match status" value="1"/>
</dbReference>
<dbReference type="CDD" id="cd00383">
    <property type="entry name" value="trans_reg_C"/>
    <property type="match status" value="1"/>
</dbReference>
<keyword evidence="6" id="KW-1185">Reference proteome</keyword>
<feature type="DNA-binding region" description="OmpR/PhoB-type" evidence="2">
    <location>
        <begin position="27"/>
        <end position="125"/>
    </location>
</feature>
<dbReference type="SMART" id="SM00862">
    <property type="entry name" value="Trans_reg_C"/>
    <property type="match status" value="1"/>
</dbReference>
<feature type="domain" description="OmpR/PhoB-type" evidence="4">
    <location>
        <begin position="27"/>
        <end position="125"/>
    </location>
</feature>
<dbReference type="EMBL" id="SZUA01000002">
    <property type="protein sequence ID" value="TKR30114.1"/>
    <property type="molecule type" value="Genomic_DNA"/>
</dbReference>
<gene>
    <name evidence="5" type="ORF">FCE95_08185</name>
</gene>
<keyword evidence="1 2" id="KW-0238">DNA-binding</keyword>
<sequence>MLRPPVRVSNSRRVAPFTVLMSESNPPSPLAFDDVVIDFAGRRLLRAGEVQPLEPKAFAVLALLASAPGRAFGRDDILDAVWGHRHVTPGVLNRVMTLLRHALGEDANAPRYLHTLHGVGYRFDLPAAPDPAPSAETGGDPPRRRAGDRIEAAGKSRWRIAIWVSVGLLLVAASGWLWRRYAHGADSEPGATAPVANPVLAVLPLRALGDDPRGQAFADGLSEELINLLARINGLRVTSYASSLQLRDGAAPRSEVARRLNATHLLEGSVRQDGERLRITLRLIQADGDRTLWTQSYDRELRDIFAIQDSIARLVGSALQLQLNVGSRPRPGPGEDPQLYRRYLFSRGDSGGNASNPAQAGAVAERTMREMLAEHPGYARAWGGLAVTLWMQALRPSPRRGDMRKEADRAAATALRLDPNQTDALAVLSAKACNEQRWSDCLRLSRRAVELAPSDSVWRNWYAYRLATMGYVDAALREMDVAQATDPLVPMHNFTRGRLLDTQGRHDEARTYLLRADPALSPTAIFFNALWRGDRATARRAVEALPKEVPWRASELAALDAMADPKLWPKVMPIIEANEALAKDGMVPYDFTRMLLPQRDYARDIDGLDGVQQEGYATYQWVFWQPESQALRRHPAFQAYLRRSGLLAFWREHGWPDVCRSDGKDGAVCD</sequence>
<proteinExistence type="predicted"/>
<dbReference type="AlphaFoldDB" id="A0A4U5JKX7"/>
<feature type="region of interest" description="Disordered" evidence="3">
    <location>
        <begin position="127"/>
        <end position="147"/>
    </location>
</feature>
<dbReference type="Proteomes" id="UP000308707">
    <property type="component" value="Unassembled WGS sequence"/>
</dbReference>
<dbReference type="Gene3D" id="3.40.50.10070">
    <property type="entry name" value="TolB, N-terminal domain"/>
    <property type="match status" value="1"/>
</dbReference>
<dbReference type="GO" id="GO:0003677">
    <property type="term" value="F:DNA binding"/>
    <property type="evidence" value="ECO:0007669"/>
    <property type="project" value="UniProtKB-UniRule"/>
</dbReference>
<protein>
    <recommendedName>
        <fullName evidence="4">OmpR/PhoB-type domain-containing protein</fullName>
    </recommendedName>
</protein>
<dbReference type="SUPFAM" id="SSF46894">
    <property type="entry name" value="C-terminal effector domain of the bipartite response regulators"/>
    <property type="match status" value="1"/>
</dbReference>
<dbReference type="PROSITE" id="PS51755">
    <property type="entry name" value="OMPR_PHOB"/>
    <property type="match status" value="1"/>
</dbReference>
<dbReference type="SUPFAM" id="SSF48452">
    <property type="entry name" value="TPR-like"/>
    <property type="match status" value="1"/>
</dbReference>
<dbReference type="GO" id="GO:0000160">
    <property type="term" value="P:phosphorelay signal transduction system"/>
    <property type="evidence" value="ECO:0007669"/>
    <property type="project" value="InterPro"/>
</dbReference>
<organism evidence="5 6">
    <name type="scientific">Luteimonas gilva</name>
    <dbReference type="NCBI Taxonomy" id="2572684"/>
    <lineage>
        <taxon>Bacteria</taxon>
        <taxon>Pseudomonadati</taxon>
        <taxon>Pseudomonadota</taxon>
        <taxon>Gammaproteobacteria</taxon>
        <taxon>Lysobacterales</taxon>
        <taxon>Lysobacteraceae</taxon>
        <taxon>Luteimonas</taxon>
    </lineage>
</organism>
<name>A0A4U5JKX7_9GAMM</name>
<evidence type="ECO:0000256" key="3">
    <source>
        <dbReference type="SAM" id="MobiDB-lite"/>
    </source>
</evidence>
<comment type="caution">
    <text evidence="5">The sequence shown here is derived from an EMBL/GenBank/DDBJ whole genome shotgun (WGS) entry which is preliminary data.</text>
</comment>